<dbReference type="AlphaFoldDB" id="A0A238ZSI3"/>
<dbReference type="InterPro" id="IPR013520">
    <property type="entry name" value="Ribonucl_H"/>
</dbReference>
<keyword evidence="1" id="KW-0812">Transmembrane</keyword>
<dbReference type="GO" id="GO:0006259">
    <property type="term" value="P:DNA metabolic process"/>
    <property type="evidence" value="ECO:0007669"/>
    <property type="project" value="UniProtKB-ARBA"/>
</dbReference>
<evidence type="ECO:0000313" key="4">
    <source>
        <dbReference type="Proteomes" id="UP000198310"/>
    </source>
</evidence>
<dbReference type="InterPro" id="IPR012337">
    <property type="entry name" value="RNaseH-like_sf"/>
</dbReference>
<dbReference type="EMBL" id="FZNS01000009">
    <property type="protein sequence ID" value="SNR86275.1"/>
    <property type="molecule type" value="Genomic_DNA"/>
</dbReference>
<dbReference type="GO" id="GO:0003676">
    <property type="term" value="F:nucleic acid binding"/>
    <property type="evidence" value="ECO:0007669"/>
    <property type="project" value="InterPro"/>
</dbReference>
<dbReference type="Pfam" id="PF00929">
    <property type="entry name" value="RNase_T"/>
    <property type="match status" value="1"/>
</dbReference>
<name>A0A238ZSI3_9BACT</name>
<evidence type="ECO:0000256" key="1">
    <source>
        <dbReference type="SAM" id="Phobius"/>
    </source>
</evidence>
<organism evidence="3 4">
    <name type="scientific">Hymenobacter mucosus</name>
    <dbReference type="NCBI Taxonomy" id="1411120"/>
    <lineage>
        <taxon>Bacteria</taxon>
        <taxon>Pseudomonadati</taxon>
        <taxon>Bacteroidota</taxon>
        <taxon>Cytophagia</taxon>
        <taxon>Cytophagales</taxon>
        <taxon>Hymenobacteraceae</taxon>
        <taxon>Hymenobacter</taxon>
    </lineage>
</organism>
<evidence type="ECO:0000313" key="3">
    <source>
        <dbReference type="EMBL" id="SNR86275.1"/>
    </source>
</evidence>
<proteinExistence type="predicted"/>
<dbReference type="GO" id="GO:0004527">
    <property type="term" value="F:exonuclease activity"/>
    <property type="evidence" value="ECO:0007669"/>
    <property type="project" value="UniProtKB-ARBA"/>
</dbReference>
<keyword evidence="4" id="KW-1185">Reference proteome</keyword>
<dbReference type="Proteomes" id="UP000198310">
    <property type="component" value="Unassembled WGS sequence"/>
</dbReference>
<reference evidence="4" key="1">
    <citation type="submission" date="2017-06" db="EMBL/GenBank/DDBJ databases">
        <authorList>
            <person name="Varghese N."/>
            <person name="Submissions S."/>
        </authorList>
    </citation>
    <scope>NUCLEOTIDE SEQUENCE [LARGE SCALE GENOMIC DNA]</scope>
    <source>
        <strain evidence="4">DSM 28041</strain>
    </source>
</reference>
<feature type="transmembrane region" description="Helical" evidence="1">
    <location>
        <begin position="214"/>
        <end position="234"/>
    </location>
</feature>
<feature type="domain" description="Exonuclease" evidence="2">
    <location>
        <begin position="5"/>
        <end position="192"/>
    </location>
</feature>
<dbReference type="RefSeq" id="WP_052695089.1">
    <property type="nucleotide sequence ID" value="NZ_FZNS01000009.1"/>
</dbReference>
<keyword evidence="1" id="KW-0472">Membrane</keyword>
<dbReference type="Gene3D" id="3.30.420.10">
    <property type="entry name" value="Ribonuclease H-like superfamily/Ribonuclease H"/>
    <property type="match status" value="1"/>
</dbReference>
<keyword evidence="1" id="KW-1133">Transmembrane helix</keyword>
<sequence>MPQEYLLFVDTETTGLPRGWDQPYTKEPNWPYIAQLGWAVYTVGGEQVKADQDYLLVPAGSMPASAIAIHGLTPAFLQEHGQPPHVVLQRLLSDLETYQPRVIGHFLQLDFHVLGAAFERAGLPNPLLALPQFCTMTATKPSLPNAPHERHLRLHELHELLFDEALERPHDAYVDALATARCFFELQRRGWLTDDILLGQLPLTAPVAPVRKLGWLWVLGVVGAGLLCILYWILYG</sequence>
<dbReference type="CDD" id="cd06127">
    <property type="entry name" value="DEDDh"/>
    <property type="match status" value="1"/>
</dbReference>
<dbReference type="SMART" id="SM00479">
    <property type="entry name" value="EXOIII"/>
    <property type="match status" value="1"/>
</dbReference>
<gene>
    <name evidence="3" type="ORF">SAMN06269173_109107</name>
</gene>
<protein>
    <submittedName>
        <fullName evidence="3">DNA polymerase-3 subunit epsilon</fullName>
    </submittedName>
</protein>
<dbReference type="InterPro" id="IPR036397">
    <property type="entry name" value="RNaseH_sf"/>
</dbReference>
<evidence type="ECO:0000259" key="2">
    <source>
        <dbReference type="SMART" id="SM00479"/>
    </source>
</evidence>
<accession>A0A238ZSI3</accession>
<dbReference type="SUPFAM" id="SSF53098">
    <property type="entry name" value="Ribonuclease H-like"/>
    <property type="match status" value="1"/>
</dbReference>